<accession>A0AAQ1UI86</accession>
<dbReference type="AlphaFoldDB" id="A0AAQ1UI86"/>
<reference evidence="1 2" key="1">
    <citation type="submission" date="2018-06" db="EMBL/GenBank/DDBJ databases">
        <authorList>
            <consortium name="Pathogen Informatics"/>
            <person name="Doyle S."/>
        </authorList>
    </citation>
    <scope>NUCLEOTIDE SEQUENCE [LARGE SCALE GENOMIC DNA]</scope>
    <source>
        <strain evidence="1 2">NCTC13063</strain>
    </source>
</reference>
<dbReference type="RefSeq" id="WP_115153506.1">
    <property type="nucleotide sequence ID" value="NZ_DBFWLE010000028.1"/>
</dbReference>
<comment type="caution">
    <text evidence="1">The sequence shown here is derived from an EMBL/GenBank/DDBJ whole genome shotgun (WGS) entry which is preliminary data.</text>
</comment>
<dbReference type="Proteomes" id="UP000255283">
    <property type="component" value="Unassembled WGS sequence"/>
</dbReference>
<dbReference type="GO" id="GO:0005829">
    <property type="term" value="C:cytosol"/>
    <property type="evidence" value="ECO:0007669"/>
    <property type="project" value="TreeGrafter"/>
</dbReference>
<dbReference type="Pfam" id="PF01042">
    <property type="entry name" value="Ribonuc_L-PSP"/>
    <property type="match status" value="1"/>
</dbReference>
<dbReference type="InterPro" id="IPR035959">
    <property type="entry name" value="RutC-like_sf"/>
</dbReference>
<protein>
    <submittedName>
        <fullName evidence="1">Aminoacrylate peracid reductase RutC</fullName>
        <ecNumber evidence="1">1.-.-.-</ecNumber>
    </submittedName>
</protein>
<proteinExistence type="predicted"/>
<evidence type="ECO:0000313" key="2">
    <source>
        <dbReference type="Proteomes" id="UP000255283"/>
    </source>
</evidence>
<dbReference type="EC" id="1.-.-.-" evidence="1"/>
<gene>
    <name evidence="1" type="primary">rutC</name>
    <name evidence="1" type="ORF">NCTC13063_01143</name>
</gene>
<name>A0AAQ1UI86_9BACT</name>
<keyword evidence="1" id="KW-0560">Oxidoreductase</keyword>
<dbReference type="PANTHER" id="PTHR11803:SF39">
    <property type="entry name" value="2-IMINOBUTANOATE_2-IMINOPROPANOATE DEAMINASE"/>
    <property type="match status" value="1"/>
</dbReference>
<dbReference type="GO" id="GO:0019239">
    <property type="term" value="F:deaminase activity"/>
    <property type="evidence" value="ECO:0007669"/>
    <property type="project" value="TreeGrafter"/>
</dbReference>
<dbReference type="InterPro" id="IPR006175">
    <property type="entry name" value="YjgF/YER057c/UK114"/>
</dbReference>
<dbReference type="GO" id="GO:0016491">
    <property type="term" value="F:oxidoreductase activity"/>
    <property type="evidence" value="ECO:0007669"/>
    <property type="project" value="UniProtKB-KW"/>
</dbReference>
<organism evidence="1 2">
    <name type="scientific">Segatella buccae</name>
    <dbReference type="NCBI Taxonomy" id="28126"/>
    <lineage>
        <taxon>Bacteria</taxon>
        <taxon>Pseudomonadati</taxon>
        <taxon>Bacteroidota</taxon>
        <taxon>Bacteroidia</taxon>
        <taxon>Bacteroidales</taxon>
        <taxon>Prevotellaceae</taxon>
        <taxon>Segatella</taxon>
    </lineage>
</organism>
<dbReference type="SUPFAM" id="SSF55298">
    <property type="entry name" value="YjgF-like"/>
    <property type="match status" value="2"/>
</dbReference>
<dbReference type="EMBL" id="UGTJ01000001">
    <property type="protein sequence ID" value="SUB79866.1"/>
    <property type="molecule type" value="Genomic_DNA"/>
</dbReference>
<evidence type="ECO:0000313" key="1">
    <source>
        <dbReference type="EMBL" id="SUB79866.1"/>
    </source>
</evidence>
<dbReference type="Gene3D" id="3.30.1330.40">
    <property type="entry name" value="RutC-like"/>
    <property type="match status" value="2"/>
</dbReference>
<sequence>MDRYIILSPRHGGSFTQRMAEVTDMLHAHLNDEASNGRRLHYSKVFLSDIRNQYQQLIESDLYQNVLSQAANTIVEQPPISGCKIALLVKTAEQEPAFIFQSLRLKDEEAFGNSSYLQTMLLFENYLKGIKERGLNMAEHLVRTWIYVADIDVNYAGVVKARNDIFARYGLTADTHFIASTGIGGSSQTRHATVAIDFLTYPGIKESDKTYLRALDHLNPTHEYGVAFERGTRLTLDDRQTYFISGTASIDRHGNVLYLGDVERQTHRLLDNIDALLKDGGAGLNDVKYFLIYLRDLSDRAVVEDYMRRHFPSTPFITLLARVCRPEWLIEMECIAER</sequence>
<dbReference type="PANTHER" id="PTHR11803">
    <property type="entry name" value="2-IMINOBUTANOATE/2-IMINOPROPANOATE DEAMINASE RIDA"/>
    <property type="match status" value="1"/>
</dbReference>